<dbReference type="Gene3D" id="3.40.50.300">
    <property type="entry name" value="P-loop containing nucleotide triphosphate hydrolases"/>
    <property type="match status" value="2"/>
</dbReference>
<name>A0ABR0SCW7_9HYPO</name>
<keyword evidence="5" id="KW-0547">Nucleotide-binding</keyword>
<feature type="transmembrane region" description="Helical" evidence="9">
    <location>
        <begin position="425"/>
        <end position="445"/>
    </location>
</feature>
<dbReference type="PROSITE" id="PS50893">
    <property type="entry name" value="ABC_TRANSPORTER_2"/>
    <property type="match status" value="2"/>
</dbReference>
<dbReference type="SUPFAM" id="SSF90123">
    <property type="entry name" value="ABC transporter transmembrane region"/>
    <property type="match status" value="1"/>
</dbReference>
<accession>A0ABR0SCW7</accession>
<keyword evidence="7 9" id="KW-1133">Transmembrane helix</keyword>
<evidence type="ECO:0000256" key="3">
    <source>
        <dbReference type="ARBA" id="ARBA00022475"/>
    </source>
</evidence>
<comment type="caution">
    <text evidence="12">The sequence shown here is derived from an EMBL/GenBank/DDBJ whole genome shotgun (WGS) entry which is preliminary data.</text>
</comment>
<dbReference type="Proteomes" id="UP001338125">
    <property type="component" value="Unassembled WGS sequence"/>
</dbReference>
<proteinExistence type="predicted"/>
<dbReference type="Pfam" id="PF00664">
    <property type="entry name" value="ABC_membrane"/>
    <property type="match status" value="1"/>
</dbReference>
<evidence type="ECO:0000313" key="12">
    <source>
        <dbReference type="EMBL" id="KAK5989809.1"/>
    </source>
</evidence>
<evidence type="ECO:0000256" key="7">
    <source>
        <dbReference type="ARBA" id="ARBA00022989"/>
    </source>
</evidence>
<dbReference type="CDD" id="cd03250">
    <property type="entry name" value="ABCC_MRP_domain1"/>
    <property type="match status" value="1"/>
</dbReference>
<evidence type="ECO:0000256" key="4">
    <source>
        <dbReference type="ARBA" id="ARBA00022692"/>
    </source>
</evidence>
<keyword evidence="4 9" id="KW-0812">Transmembrane</keyword>
<dbReference type="InterPro" id="IPR003593">
    <property type="entry name" value="AAA+_ATPase"/>
</dbReference>
<dbReference type="InterPro" id="IPR036640">
    <property type="entry name" value="ABC1_TM_sf"/>
</dbReference>
<dbReference type="PROSITE" id="PS50929">
    <property type="entry name" value="ABC_TM1F"/>
    <property type="match status" value="1"/>
</dbReference>
<gene>
    <name evidence="12" type="ORF">PT974_08070</name>
</gene>
<evidence type="ECO:0000256" key="9">
    <source>
        <dbReference type="SAM" id="Phobius"/>
    </source>
</evidence>
<reference evidence="12 13" key="1">
    <citation type="submission" date="2024-01" db="EMBL/GenBank/DDBJ databases">
        <title>Complete genome of Cladobotryum mycophilum ATHUM6906.</title>
        <authorList>
            <person name="Christinaki A.C."/>
            <person name="Myridakis A.I."/>
            <person name="Kouvelis V.N."/>
        </authorList>
    </citation>
    <scope>NUCLEOTIDE SEQUENCE [LARGE SCALE GENOMIC DNA]</scope>
    <source>
        <strain evidence="12 13">ATHUM6906</strain>
    </source>
</reference>
<feature type="transmembrane region" description="Helical" evidence="9">
    <location>
        <begin position="532"/>
        <end position="557"/>
    </location>
</feature>
<evidence type="ECO:0000259" key="11">
    <source>
        <dbReference type="PROSITE" id="PS50929"/>
    </source>
</evidence>
<keyword evidence="6" id="KW-0067">ATP-binding</keyword>
<feature type="domain" description="ABC transporter" evidence="10">
    <location>
        <begin position="603"/>
        <end position="885"/>
    </location>
</feature>
<sequence>MTLKGLNISIATSSLTIVVGPVASGKSTFCKALLGETPIHSGRVQMTRASLRVGYCEQVPFILNATIRENIVGYSVFDQARYSDVIAATMLAQDLSVLPQADDTKVGNNGITLSGGQKQRVSLARALYLESDLLILDDIFSGLDADTEEHVFQRVFGRDGLVRRRNTTAIICTHSVRHLSSADHIIALGPIVEQGTFEDLVAGGNYLHRLGVTVADRRDVDRRWPAFDKDGPGIARDAVETPSLPQTDWTKTTPPLLNHGNERSRQVGDSVVYRHYATSVKLLTLLSFFFADAAIGFFWNYPNIWLTYWSEDIMASRMVHDHAYWVGIYALLSILCLVFLGIAGFIVFIVIIAQSGTTLHHRALRTVVGAPLRFFTQTDAGVVTNLFSQDMTLIDTELPQSLFNMMISIFVFIGMVAVVTSSSPYIAIGYPFLAAMLWAIQRFYLRTSRQLRLMDLEAKSPTHFADTITGMATLRAFGWVDDSIKLNNRLVDDSQCPAYLLAMIQHWLTLVLQLVVAVIATLVVVLTTQIRLITGTGFIGASLVTLMSFGDTVTLVIRMYTMLETSLGAVSRLKSFSDDILPENSSDKNTFEPPQSWPPSGAIEIKEVSASYAALEDNEAGNGLDPVHLALNNVTMSIKANEKVAICGRSGSGKSSFLLLLLRLLDPVPGCEESIKVDGVPLSRIDRSVLRQRIIGVSQDPIFLPDSTSIKANLDPFGTSSDDECRDVLEIVGLWPLIEERGGLDMGIQPNTYSEGQRQLFNLARAILRRRIRNRGPLSRLTDAAGEDVDIMTKPLADYNGGESGGGVLLLDEVSSSVDQGTDRKIQAIIKREFKDYTIVMVSHRLDIVMDFDKVFILDSGRMIESGNPRELVNQQGSAFQKLWTVGEDRTSTP</sequence>
<evidence type="ECO:0000313" key="13">
    <source>
        <dbReference type="Proteomes" id="UP001338125"/>
    </source>
</evidence>
<keyword evidence="3" id="KW-1003">Cell membrane</keyword>
<feature type="transmembrane region" description="Helical" evidence="9">
    <location>
        <begin position="507"/>
        <end position="526"/>
    </location>
</feature>
<organism evidence="12 13">
    <name type="scientific">Cladobotryum mycophilum</name>
    <dbReference type="NCBI Taxonomy" id="491253"/>
    <lineage>
        <taxon>Eukaryota</taxon>
        <taxon>Fungi</taxon>
        <taxon>Dikarya</taxon>
        <taxon>Ascomycota</taxon>
        <taxon>Pezizomycotina</taxon>
        <taxon>Sordariomycetes</taxon>
        <taxon>Hypocreomycetidae</taxon>
        <taxon>Hypocreales</taxon>
        <taxon>Hypocreaceae</taxon>
        <taxon>Cladobotryum</taxon>
    </lineage>
</organism>
<dbReference type="InterPro" id="IPR003439">
    <property type="entry name" value="ABC_transporter-like_ATP-bd"/>
</dbReference>
<dbReference type="InterPro" id="IPR027417">
    <property type="entry name" value="P-loop_NTPase"/>
</dbReference>
<dbReference type="PANTHER" id="PTHR24223">
    <property type="entry name" value="ATP-BINDING CASSETTE SUB-FAMILY C"/>
    <property type="match status" value="1"/>
</dbReference>
<dbReference type="PROSITE" id="PS00211">
    <property type="entry name" value="ABC_TRANSPORTER_1"/>
    <property type="match status" value="1"/>
</dbReference>
<feature type="transmembrane region" description="Helical" evidence="9">
    <location>
        <begin position="282"/>
        <end position="302"/>
    </location>
</feature>
<dbReference type="SUPFAM" id="SSF52540">
    <property type="entry name" value="P-loop containing nucleoside triphosphate hydrolases"/>
    <property type="match status" value="2"/>
</dbReference>
<dbReference type="SMART" id="SM00382">
    <property type="entry name" value="AAA"/>
    <property type="match status" value="2"/>
</dbReference>
<dbReference type="Pfam" id="PF00005">
    <property type="entry name" value="ABC_tran"/>
    <property type="match status" value="2"/>
</dbReference>
<feature type="domain" description="ABC transmembrane type-1" evidence="11">
    <location>
        <begin position="293"/>
        <end position="565"/>
    </location>
</feature>
<feature type="transmembrane region" description="Helical" evidence="9">
    <location>
        <begin position="322"/>
        <end position="352"/>
    </location>
</feature>
<dbReference type="InterPro" id="IPR017871">
    <property type="entry name" value="ABC_transporter-like_CS"/>
</dbReference>
<keyword evidence="13" id="KW-1185">Reference proteome</keyword>
<comment type="subcellular location">
    <subcellularLocation>
        <location evidence="1">Cell membrane</location>
        <topology evidence="1">Multi-pass membrane protein</topology>
    </subcellularLocation>
</comment>
<evidence type="ECO:0000256" key="8">
    <source>
        <dbReference type="ARBA" id="ARBA00023136"/>
    </source>
</evidence>
<feature type="transmembrane region" description="Helical" evidence="9">
    <location>
        <begin position="401"/>
        <end position="419"/>
    </location>
</feature>
<dbReference type="CDD" id="cd18580">
    <property type="entry name" value="ABC_6TM_ABCC_D2"/>
    <property type="match status" value="1"/>
</dbReference>
<dbReference type="InterPro" id="IPR011527">
    <property type="entry name" value="ABC1_TM_dom"/>
</dbReference>
<feature type="domain" description="ABC transporter" evidence="10">
    <location>
        <begin position="1"/>
        <end position="213"/>
    </location>
</feature>
<protein>
    <submittedName>
        <fullName evidence="12">ABC transporter FGM5</fullName>
    </submittedName>
</protein>
<evidence type="ECO:0000256" key="2">
    <source>
        <dbReference type="ARBA" id="ARBA00022448"/>
    </source>
</evidence>
<dbReference type="InterPro" id="IPR050173">
    <property type="entry name" value="ABC_transporter_C-like"/>
</dbReference>
<keyword evidence="8 9" id="KW-0472">Membrane</keyword>
<dbReference type="InterPro" id="IPR044726">
    <property type="entry name" value="ABCC_6TM_D2"/>
</dbReference>
<dbReference type="Gene3D" id="1.20.1560.10">
    <property type="entry name" value="ABC transporter type 1, transmembrane domain"/>
    <property type="match status" value="1"/>
</dbReference>
<dbReference type="PANTHER" id="PTHR24223:SF345">
    <property type="entry name" value="ABC MULTIDRUG TRANSPORTER (EUROFUNG)"/>
    <property type="match status" value="1"/>
</dbReference>
<evidence type="ECO:0000259" key="10">
    <source>
        <dbReference type="PROSITE" id="PS50893"/>
    </source>
</evidence>
<keyword evidence="2" id="KW-0813">Transport</keyword>
<dbReference type="EMBL" id="JAVFKD010000014">
    <property type="protein sequence ID" value="KAK5989809.1"/>
    <property type="molecule type" value="Genomic_DNA"/>
</dbReference>
<evidence type="ECO:0000256" key="5">
    <source>
        <dbReference type="ARBA" id="ARBA00022741"/>
    </source>
</evidence>
<evidence type="ECO:0000256" key="6">
    <source>
        <dbReference type="ARBA" id="ARBA00022840"/>
    </source>
</evidence>
<evidence type="ECO:0000256" key="1">
    <source>
        <dbReference type="ARBA" id="ARBA00004651"/>
    </source>
</evidence>